<name>A0A4U5VEB1_COLLU</name>
<proteinExistence type="predicted"/>
<gene>
    <name evidence="1" type="ORF">D9C73_019342</name>
</gene>
<evidence type="ECO:0000313" key="1">
    <source>
        <dbReference type="EMBL" id="TKS86000.1"/>
    </source>
</evidence>
<organism evidence="1 2">
    <name type="scientific">Collichthys lucidus</name>
    <name type="common">Big head croaker</name>
    <name type="synonym">Sciaena lucida</name>
    <dbReference type="NCBI Taxonomy" id="240159"/>
    <lineage>
        <taxon>Eukaryota</taxon>
        <taxon>Metazoa</taxon>
        <taxon>Chordata</taxon>
        <taxon>Craniata</taxon>
        <taxon>Vertebrata</taxon>
        <taxon>Euteleostomi</taxon>
        <taxon>Actinopterygii</taxon>
        <taxon>Neopterygii</taxon>
        <taxon>Teleostei</taxon>
        <taxon>Neoteleostei</taxon>
        <taxon>Acanthomorphata</taxon>
        <taxon>Eupercaria</taxon>
        <taxon>Sciaenidae</taxon>
        <taxon>Collichthys</taxon>
    </lineage>
</organism>
<accession>A0A4U5VEB1</accession>
<dbReference type="EMBL" id="CM014094">
    <property type="protein sequence ID" value="TKS86000.1"/>
    <property type="molecule type" value="Genomic_DNA"/>
</dbReference>
<protein>
    <submittedName>
        <fullName evidence="1">Uncharacterized protein</fullName>
    </submittedName>
</protein>
<reference evidence="1 2" key="1">
    <citation type="submission" date="2019-01" db="EMBL/GenBank/DDBJ databases">
        <title>Genome Assembly of Collichthys lucidus.</title>
        <authorList>
            <person name="Cai M."/>
            <person name="Xiao S."/>
        </authorList>
    </citation>
    <scope>NUCLEOTIDE SEQUENCE [LARGE SCALE GENOMIC DNA]</scope>
    <source>
        <strain evidence="1">JT15FE1705JMU</strain>
        <tissue evidence="1">Muscle</tissue>
    </source>
</reference>
<dbReference type="AlphaFoldDB" id="A0A4U5VEB1"/>
<keyword evidence="2" id="KW-1185">Reference proteome</keyword>
<sequence length="303" mass="33498">MLYGSWKHDDKAVVTYYTADAATSAAKPLDNTTVWTAADWGDSPSSQSLFERCRYFSDGFLARAKASPLRREMICSHQQRCRQAQVLTAGSLTGKLLHKALSMSSRSTRLKGQSHLKRQWHAVQRHCAETKPVTFVCSTQVDFGTGADDDDDEGGGRRRRRARWEEAGRTDGLTLNRDESEALTHTLYPQRETRRLGQKLDHGGGVGGGGGAGCVACTQLESDWENLCFHVMYKTSGPPSLHFTSVSVCVDPAAFQNKTHGMIGRAVTKRRTNTGRSESFRFIEVSVAVKNSQHDVLMAKVIN</sequence>
<evidence type="ECO:0000313" key="2">
    <source>
        <dbReference type="Proteomes" id="UP000298787"/>
    </source>
</evidence>
<dbReference type="Proteomes" id="UP000298787">
    <property type="component" value="Chromosome 17"/>
</dbReference>